<reference evidence="1 2" key="1">
    <citation type="journal article" date="2024" name="Science">
        <title>Giant polyketide synthase enzymes in the biosynthesis of giant marine polyether toxins.</title>
        <authorList>
            <person name="Fallon T.R."/>
            <person name="Shende V.V."/>
            <person name="Wierzbicki I.H."/>
            <person name="Pendleton A.L."/>
            <person name="Watervoot N.F."/>
            <person name="Auber R.P."/>
            <person name="Gonzalez D.J."/>
            <person name="Wisecaver J.H."/>
            <person name="Moore B.S."/>
        </authorList>
    </citation>
    <scope>NUCLEOTIDE SEQUENCE [LARGE SCALE GENOMIC DNA]</scope>
    <source>
        <strain evidence="1 2">12B1</strain>
    </source>
</reference>
<organism evidence="1 2">
    <name type="scientific">Prymnesium parvum</name>
    <name type="common">Toxic golden alga</name>
    <dbReference type="NCBI Taxonomy" id="97485"/>
    <lineage>
        <taxon>Eukaryota</taxon>
        <taxon>Haptista</taxon>
        <taxon>Haptophyta</taxon>
        <taxon>Prymnesiophyceae</taxon>
        <taxon>Prymnesiales</taxon>
        <taxon>Prymnesiaceae</taxon>
        <taxon>Prymnesium</taxon>
    </lineage>
</organism>
<protein>
    <submittedName>
        <fullName evidence="1">Uncharacterized protein</fullName>
    </submittedName>
</protein>
<name>A0AB34IJ04_PRYPA</name>
<keyword evidence="2" id="KW-1185">Reference proteome</keyword>
<accession>A0AB34IJ04</accession>
<gene>
    <name evidence="1" type="ORF">AB1Y20_012493</name>
</gene>
<proteinExistence type="predicted"/>
<sequence>MFTVDRKLLTAHFVVSRGLCLMAVAFLAALLALLAPAEALRLRTTSPIVGGVSHLSRRSAFGSAALALLPQVVWAGQEGTKNDKAFQECLSKCVYESTKITKGIAKVEVVSRQDAYLECKPKCAKTKEQLMTGRPKAQ</sequence>
<evidence type="ECO:0000313" key="1">
    <source>
        <dbReference type="EMBL" id="KAL1499808.1"/>
    </source>
</evidence>
<evidence type="ECO:0000313" key="2">
    <source>
        <dbReference type="Proteomes" id="UP001515480"/>
    </source>
</evidence>
<dbReference type="Proteomes" id="UP001515480">
    <property type="component" value="Unassembled WGS sequence"/>
</dbReference>
<dbReference type="AlphaFoldDB" id="A0AB34IJ04"/>
<comment type="caution">
    <text evidence="1">The sequence shown here is derived from an EMBL/GenBank/DDBJ whole genome shotgun (WGS) entry which is preliminary data.</text>
</comment>
<dbReference type="EMBL" id="JBGBPQ010000024">
    <property type="protein sequence ID" value="KAL1499808.1"/>
    <property type="molecule type" value="Genomic_DNA"/>
</dbReference>